<evidence type="ECO:0000313" key="8">
    <source>
        <dbReference type="Proteomes" id="UP001530293"/>
    </source>
</evidence>
<dbReference type="SMART" id="SM00614">
    <property type="entry name" value="ZnF_BED"/>
    <property type="match status" value="1"/>
</dbReference>
<accession>A0ABD3M202</accession>
<protein>
    <recommendedName>
        <fullName evidence="6">BED-type domain-containing protein</fullName>
    </recommendedName>
</protein>
<evidence type="ECO:0000256" key="4">
    <source>
        <dbReference type="PROSITE-ProRule" id="PRU00027"/>
    </source>
</evidence>
<evidence type="ECO:0000256" key="2">
    <source>
        <dbReference type="ARBA" id="ARBA00022771"/>
    </source>
</evidence>
<sequence length="238" mass="26777">MDNELLAQVEALIASPAPKLIAPINPKSPYWIHYQKYDPVVHPTQQKIAVCNLCQKEISVKQGTGGLKSHLKFKHRQQYAELEEMVMMENNEQEGQDKEEEGNTGNNPSLPNAGATAAVAAASAALVSRRGRRRVTFTSVSNRIRTGATTAAATTTIHNTTSRGDEQRKHEKHLMDMWSYTRREIDALRQQLKKKKNNSDNDDDDDDGDEESTKDIEQDLRMLRKRKAEYAAMLGLSE</sequence>
<comment type="caution">
    <text evidence="7">The sequence shown here is derived from an EMBL/GenBank/DDBJ whole genome shotgun (WGS) entry which is preliminary data.</text>
</comment>
<evidence type="ECO:0000256" key="5">
    <source>
        <dbReference type="SAM" id="MobiDB-lite"/>
    </source>
</evidence>
<dbReference type="AlphaFoldDB" id="A0ABD3M202"/>
<gene>
    <name evidence="7" type="ORF">ACHAWU_001421</name>
</gene>
<keyword evidence="8" id="KW-1185">Reference proteome</keyword>
<feature type="region of interest" description="Disordered" evidence="5">
    <location>
        <begin position="92"/>
        <end position="113"/>
    </location>
</feature>
<dbReference type="Proteomes" id="UP001530293">
    <property type="component" value="Unassembled WGS sequence"/>
</dbReference>
<keyword evidence="1" id="KW-0479">Metal-binding</keyword>
<reference evidence="7 8" key="1">
    <citation type="submission" date="2024-10" db="EMBL/GenBank/DDBJ databases">
        <title>Updated reference genomes for cyclostephanoid diatoms.</title>
        <authorList>
            <person name="Roberts W.R."/>
            <person name="Alverson A.J."/>
        </authorList>
    </citation>
    <scope>NUCLEOTIDE SEQUENCE [LARGE SCALE GENOMIC DNA]</scope>
    <source>
        <strain evidence="7 8">AJA232-27</strain>
    </source>
</reference>
<dbReference type="InterPro" id="IPR036236">
    <property type="entry name" value="Znf_C2H2_sf"/>
</dbReference>
<feature type="compositionally biased region" description="Acidic residues" evidence="5">
    <location>
        <begin position="92"/>
        <end position="102"/>
    </location>
</feature>
<dbReference type="InterPro" id="IPR003656">
    <property type="entry name" value="Znf_BED"/>
</dbReference>
<dbReference type="PROSITE" id="PS50808">
    <property type="entry name" value="ZF_BED"/>
    <property type="match status" value="1"/>
</dbReference>
<organism evidence="7 8">
    <name type="scientific">Discostella pseudostelligera</name>
    <dbReference type="NCBI Taxonomy" id="259834"/>
    <lineage>
        <taxon>Eukaryota</taxon>
        <taxon>Sar</taxon>
        <taxon>Stramenopiles</taxon>
        <taxon>Ochrophyta</taxon>
        <taxon>Bacillariophyta</taxon>
        <taxon>Coscinodiscophyceae</taxon>
        <taxon>Thalassiosirophycidae</taxon>
        <taxon>Stephanodiscales</taxon>
        <taxon>Stephanodiscaceae</taxon>
        <taxon>Discostella</taxon>
    </lineage>
</organism>
<evidence type="ECO:0000259" key="6">
    <source>
        <dbReference type="PROSITE" id="PS50808"/>
    </source>
</evidence>
<feature type="compositionally biased region" description="Basic and acidic residues" evidence="5">
    <location>
        <begin position="211"/>
        <end position="220"/>
    </location>
</feature>
<dbReference type="SUPFAM" id="SSF57667">
    <property type="entry name" value="beta-beta-alpha zinc fingers"/>
    <property type="match status" value="1"/>
</dbReference>
<feature type="compositionally biased region" description="Acidic residues" evidence="5">
    <location>
        <begin position="200"/>
        <end position="210"/>
    </location>
</feature>
<name>A0ABD3M202_9STRA</name>
<dbReference type="GO" id="GO:0008270">
    <property type="term" value="F:zinc ion binding"/>
    <property type="evidence" value="ECO:0007669"/>
    <property type="project" value="UniProtKB-KW"/>
</dbReference>
<keyword evidence="3" id="KW-0862">Zinc</keyword>
<dbReference type="EMBL" id="JALLBG020000244">
    <property type="protein sequence ID" value="KAL3758029.1"/>
    <property type="molecule type" value="Genomic_DNA"/>
</dbReference>
<evidence type="ECO:0000256" key="3">
    <source>
        <dbReference type="ARBA" id="ARBA00022833"/>
    </source>
</evidence>
<dbReference type="Pfam" id="PF02892">
    <property type="entry name" value="zf-BED"/>
    <property type="match status" value="1"/>
</dbReference>
<evidence type="ECO:0000313" key="7">
    <source>
        <dbReference type="EMBL" id="KAL3758029.1"/>
    </source>
</evidence>
<keyword evidence="2 4" id="KW-0863">Zinc-finger</keyword>
<evidence type="ECO:0000256" key="1">
    <source>
        <dbReference type="ARBA" id="ARBA00022723"/>
    </source>
</evidence>
<proteinExistence type="predicted"/>
<feature type="domain" description="BED-type" evidence="6">
    <location>
        <begin position="25"/>
        <end position="82"/>
    </location>
</feature>
<feature type="region of interest" description="Disordered" evidence="5">
    <location>
        <begin position="189"/>
        <end position="220"/>
    </location>
</feature>